<accession>A0A0N1EC08</accession>
<dbReference type="PATRIC" id="fig|35818.11.peg.525"/>
<comment type="caution">
    <text evidence="5">The sequence shown here is derived from an EMBL/GenBank/DDBJ whole genome shotgun (WGS) entry which is preliminary data.</text>
</comment>
<proteinExistence type="predicted"/>
<organism evidence="5 6">
    <name type="scientific">Helicobacter pullorum</name>
    <dbReference type="NCBI Taxonomy" id="35818"/>
    <lineage>
        <taxon>Bacteria</taxon>
        <taxon>Pseudomonadati</taxon>
        <taxon>Campylobacterota</taxon>
        <taxon>Epsilonproteobacteria</taxon>
        <taxon>Campylobacterales</taxon>
        <taxon>Helicobacteraceae</taxon>
        <taxon>Helicobacter</taxon>
    </lineage>
</organism>
<dbReference type="PANTHER" id="PTHR32089">
    <property type="entry name" value="METHYL-ACCEPTING CHEMOTAXIS PROTEIN MCPB"/>
    <property type="match status" value="1"/>
</dbReference>
<reference evidence="5 6" key="1">
    <citation type="submission" date="2014-06" db="EMBL/GenBank/DDBJ databases">
        <title>Helicobacter pullorum isolates in fresh chicken meat - phenotypic and genotypic features.</title>
        <authorList>
            <person name="Borges V."/>
            <person name="Santos A."/>
            <person name="Correia C.B."/>
            <person name="Saraiva M."/>
            <person name="Menard A."/>
            <person name="Vieira L."/>
            <person name="Sampaio D.A."/>
            <person name="Gomes J.P."/>
            <person name="Oleastro M."/>
        </authorList>
    </citation>
    <scope>NUCLEOTIDE SEQUENCE [LARGE SCALE GENOMIC DNA]</scope>
    <source>
        <strain evidence="5 6">229334/12</strain>
    </source>
</reference>
<dbReference type="Proteomes" id="UP000037997">
    <property type="component" value="Unassembled WGS sequence"/>
</dbReference>
<evidence type="ECO:0000256" key="2">
    <source>
        <dbReference type="PROSITE-ProRule" id="PRU00284"/>
    </source>
</evidence>
<dbReference type="AlphaFoldDB" id="A0A0N1EC08"/>
<feature type="transmembrane region" description="Helical" evidence="3">
    <location>
        <begin position="29"/>
        <end position="46"/>
    </location>
</feature>
<feature type="domain" description="Methyl-accepting transducer" evidence="4">
    <location>
        <begin position="168"/>
        <end position="348"/>
    </location>
</feature>
<evidence type="ECO:0000313" key="6">
    <source>
        <dbReference type="Proteomes" id="UP000037997"/>
    </source>
</evidence>
<protein>
    <submittedName>
        <fullName evidence="5">Chemotaxis protein</fullName>
    </submittedName>
</protein>
<dbReference type="PANTHER" id="PTHR32089:SF112">
    <property type="entry name" value="LYSOZYME-LIKE PROTEIN-RELATED"/>
    <property type="match status" value="1"/>
</dbReference>
<keyword evidence="3" id="KW-1133">Transmembrane helix</keyword>
<keyword evidence="3" id="KW-0472">Membrane</keyword>
<dbReference type="RefSeq" id="WP_054197655.1">
    <property type="nucleotide sequence ID" value="NZ_JNOC01000016.1"/>
</dbReference>
<dbReference type="GO" id="GO:0016020">
    <property type="term" value="C:membrane"/>
    <property type="evidence" value="ECO:0007669"/>
    <property type="project" value="InterPro"/>
</dbReference>
<sequence length="457" mass="51300">MKKLLSLGIAISLLGLVLEAILYGLSFNLITFIALILLLGFSLLKFSKREALLQKSIKISNLYSKGKFEARILQIQGDEDLCTLANNINNLADNLEAFMREISTAIRCSQEGKYYRLAFPQGLNPAFSNNIESINKALIKIEENAKNNLSNFLAKSLMDISLGSQNENLTKISLDLDKDIQNMNTVDENITSITNSARNSQKDVSSITQSIDELVEIINDNSITIESFAQKSKDIDSVVEIISDIANQTNLLALNASIEAARAGEHGRGFAVVADEVRQLAEKTHKATNDISIVVQTMQQEISSIQDNFKRVSEFASSTHTSIMHFNSIFSYMEQTTNTLKEVFENLSNKFLLSVSKLEHIVYKSNLYLSFNLKQQTCDFNKINPISKYFDNKEKIQNINSLDINSLNILKDKFLKNTNDALVELKKPLTKESVDTIIDTFHTIEEDSKNVIKLLDN</sequence>
<dbReference type="STRING" id="35818.HPU229336_07910"/>
<dbReference type="SMART" id="SM00283">
    <property type="entry name" value="MA"/>
    <property type="match status" value="1"/>
</dbReference>
<keyword evidence="3" id="KW-0812">Transmembrane</keyword>
<evidence type="ECO:0000256" key="3">
    <source>
        <dbReference type="SAM" id="Phobius"/>
    </source>
</evidence>
<dbReference type="InterPro" id="IPR004089">
    <property type="entry name" value="MCPsignal_dom"/>
</dbReference>
<dbReference type="SUPFAM" id="SSF58104">
    <property type="entry name" value="Methyl-accepting chemotaxis protein (MCP) signaling domain"/>
    <property type="match status" value="1"/>
</dbReference>
<dbReference type="PROSITE" id="PS50111">
    <property type="entry name" value="CHEMOTAXIS_TRANSDUC_2"/>
    <property type="match status" value="1"/>
</dbReference>
<dbReference type="GO" id="GO:0007165">
    <property type="term" value="P:signal transduction"/>
    <property type="evidence" value="ECO:0007669"/>
    <property type="project" value="UniProtKB-KW"/>
</dbReference>
<dbReference type="Pfam" id="PF00015">
    <property type="entry name" value="MCPsignal"/>
    <property type="match status" value="1"/>
</dbReference>
<evidence type="ECO:0000256" key="1">
    <source>
        <dbReference type="ARBA" id="ARBA00023224"/>
    </source>
</evidence>
<dbReference type="Gene3D" id="1.10.287.950">
    <property type="entry name" value="Methyl-accepting chemotaxis protein"/>
    <property type="match status" value="1"/>
</dbReference>
<evidence type="ECO:0000313" key="5">
    <source>
        <dbReference type="EMBL" id="KPH56315.1"/>
    </source>
</evidence>
<dbReference type="EMBL" id="JNOC01000016">
    <property type="protein sequence ID" value="KPH56315.1"/>
    <property type="molecule type" value="Genomic_DNA"/>
</dbReference>
<gene>
    <name evidence="5" type="ORF">HPU229334_02680</name>
</gene>
<keyword evidence="1 2" id="KW-0807">Transducer</keyword>
<name>A0A0N1EC08_9HELI</name>
<evidence type="ECO:0000259" key="4">
    <source>
        <dbReference type="PROSITE" id="PS50111"/>
    </source>
</evidence>